<dbReference type="PANTHER" id="PTHR17224">
    <property type="entry name" value="PEPTIDYL-TRNA HYDROLASE"/>
    <property type="match status" value="1"/>
</dbReference>
<sequence length="189" mass="21067">MKMIVGLGNPGRKYEQTKHNVGFMTVDRLAQNAGVNFKKNPFEAEVAEFFVNQEKVLLVKPQTFMNESGRAVGPLMTYFGIQAEELLVIYDDLDLALGKLRLRQKGSAGGHNGIKSIISHLGHQDFKRIKIGIGRPQPKMTVVNHVLSPFAKEDLPLIEGSLQRATEACEYLLAGHDFTQAMNQFNVQN</sequence>
<comment type="catalytic activity">
    <reaction evidence="6 8 9">
        <text>an N-acyl-L-alpha-aminoacyl-tRNA + H2O = an N-acyl-L-amino acid + a tRNA + H(+)</text>
        <dbReference type="Rhea" id="RHEA:54448"/>
        <dbReference type="Rhea" id="RHEA-COMP:10123"/>
        <dbReference type="Rhea" id="RHEA-COMP:13883"/>
        <dbReference type="ChEBI" id="CHEBI:15377"/>
        <dbReference type="ChEBI" id="CHEBI:15378"/>
        <dbReference type="ChEBI" id="CHEBI:59874"/>
        <dbReference type="ChEBI" id="CHEBI:78442"/>
        <dbReference type="ChEBI" id="CHEBI:138191"/>
        <dbReference type="EC" id="3.1.1.29"/>
    </reaction>
</comment>
<gene>
    <name evidence="8 11" type="primary">pth</name>
    <name evidence="11" type="ORF">P7H43_11695</name>
</gene>
<feature type="site" description="Discriminates between blocked and unblocked aminoacyl-tRNA" evidence="8">
    <location>
        <position position="9"/>
    </location>
</feature>
<proteinExistence type="inferred from homology"/>
<comment type="function">
    <text evidence="8">Catalyzes the release of premature peptidyl moieties from peptidyl-tRNA molecules trapped in stalled 50S ribosomal subunits, and thus maintains levels of free tRNAs and 50S ribosomes.</text>
</comment>
<dbReference type="PROSITE" id="PS01195">
    <property type="entry name" value="PEPT_TRNA_HYDROL_1"/>
    <property type="match status" value="1"/>
</dbReference>
<keyword evidence="4 8" id="KW-0694">RNA-binding</keyword>
<dbReference type="InterPro" id="IPR018171">
    <property type="entry name" value="Pept_tRNA_hydro_CS"/>
</dbReference>
<evidence type="ECO:0000256" key="10">
    <source>
        <dbReference type="RuleBase" id="RU004320"/>
    </source>
</evidence>
<dbReference type="GO" id="GO:0000049">
    <property type="term" value="F:tRNA binding"/>
    <property type="evidence" value="ECO:0007669"/>
    <property type="project" value="UniProtKB-UniRule"/>
</dbReference>
<feature type="binding site" evidence="8">
    <location>
        <position position="64"/>
    </location>
    <ligand>
        <name>tRNA</name>
        <dbReference type="ChEBI" id="CHEBI:17843"/>
    </ligand>
</feature>
<dbReference type="GeneID" id="78364326"/>
<evidence type="ECO:0000313" key="11">
    <source>
        <dbReference type="EMBL" id="MDT2811142.1"/>
    </source>
</evidence>
<dbReference type="Pfam" id="PF01195">
    <property type="entry name" value="Pept_tRNA_hydro"/>
    <property type="match status" value="1"/>
</dbReference>
<evidence type="ECO:0000256" key="4">
    <source>
        <dbReference type="ARBA" id="ARBA00022884"/>
    </source>
</evidence>
<protein>
    <recommendedName>
        <fullName evidence="7 8">Peptidyl-tRNA hydrolase</fullName>
        <shortName evidence="8">Pth</shortName>
        <ecNumber evidence="1 8">3.1.1.29</ecNumber>
    </recommendedName>
</protein>
<dbReference type="EC" id="3.1.1.29" evidence="1 8"/>
<dbReference type="CDD" id="cd00462">
    <property type="entry name" value="PTH"/>
    <property type="match status" value="1"/>
</dbReference>
<dbReference type="NCBIfam" id="TIGR00447">
    <property type="entry name" value="pth"/>
    <property type="match status" value="1"/>
</dbReference>
<dbReference type="FunFam" id="3.40.50.1470:FF:000001">
    <property type="entry name" value="Peptidyl-tRNA hydrolase"/>
    <property type="match status" value="1"/>
</dbReference>
<dbReference type="PANTHER" id="PTHR17224:SF1">
    <property type="entry name" value="PEPTIDYL-TRNA HYDROLASE"/>
    <property type="match status" value="1"/>
</dbReference>
<dbReference type="PROSITE" id="PS01196">
    <property type="entry name" value="PEPT_TRNA_HYDROL_2"/>
    <property type="match status" value="1"/>
</dbReference>
<evidence type="ECO:0000313" key="12">
    <source>
        <dbReference type="Proteomes" id="UP001256711"/>
    </source>
</evidence>
<dbReference type="SUPFAM" id="SSF53178">
    <property type="entry name" value="Peptidyl-tRNA hydrolase-like"/>
    <property type="match status" value="1"/>
</dbReference>
<feature type="binding site" evidence="8">
    <location>
        <position position="112"/>
    </location>
    <ligand>
        <name>tRNA</name>
        <dbReference type="ChEBI" id="CHEBI:17843"/>
    </ligand>
</feature>
<feature type="site" description="Stabilizes the basic form of H active site to accept a proton" evidence="8">
    <location>
        <position position="91"/>
    </location>
</feature>
<evidence type="ECO:0000256" key="8">
    <source>
        <dbReference type="HAMAP-Rule" id="MF_00083"/>
    </source>
</evidence>
<evidence type="ECO:0000256" key="9">
    <source>
        <dbReference type="RuleBase" id="RU000673"/>
    </source>
</evidence>
<dbReference type="InterPro" id="IPR036416">
    <property type="entry name" value="Pept_tRNA_hydro_sf"/>
</dbReference>
<dbReference type="Proteomes" id="UP001256711">
    <property type="component" value="Unassembled WGS sequence"/>
</dbReference>
<dbReference type="GO" id="GO:0006515">
    <property type="term" value="P:protein quality control for misfolded or incompletely synthesized proteins"/>
    <property type="evidence" value="ECO:0007669"/>
    <property type="project" value="UniProtKB-UniRule"/>
</dbReference>
<evidence type="ECO:0000256" key="3">
    <source>
        <dbReference type="ARBA" id="ARBA00022801"/>
    </source>
</evidence>
<dbReference type="GO" id="GO:0005737">
    <property type="term" value="C:cytoplasm"/>
    <property type="evidence" value="ECO:0007669"/>
    <property type="project" value="UniProtKB-SubCell"/>
</dbReference>
<evidence type="ECO:0000256" key="2">
    <source>
        <dbReference type="ARBA" id="ARBA00022555"/>
    </source>
</evidence>
<feature type="binding site" evidence="8">
    <location>
        <position position="14"/>
    </location>
    <ligand>
        <name>tRNA</name>
        <dbReference type="ChEBI" id="CHEBI:17843"/>
    </ligand>
</feature>
<keyword evidence="3 8" id="KW-0378">Hydrolase</keyword>
<comment type="subcellular location">
    <subcellularLocation>
        <location evidence="8">Cytoplasm</location>
    </subcellularLocation>
</comment>
<comment type="caution">
    <text evidence="11">The sequence shown here is derived from an EMBL/GenBank/DDBJ whole genome shotgun (WGS) entry which is preliminary data.</text>
</comment>
<feature type="active site" description="Proton acceptor" evidence="8">
    <location>
        <position position="19"/>
    </location>
</feature>
<evidence type="ECO:0000256" key="1">
    <source>
        <dbReference type="ARBA" id="ARBA00013260"/>
    </source>
</evidence>
<comment type="subunit">
    <text evidence="8">Monomer.</text>
</comment>
<evidence type="ECO:0000256" key="7">
    <source>
        <dbReference type="ARBA" id="ARBA00050038"/>
    </source>
</evidence>
<dbReference type="RefSeq" id="WP_010754891.1">
    <property type="nucleotide sequence ID" value="NZ_CABJBY010000007.1"/>
</dbReference>
<dbReference type="HAMAP" id="MF_00083">
    <property type="entry name" value="Pept_tRNA_hydro_bact"/>
    <property type="match status" value="1"/>
</dbReference>
<comment type="similarity">
    <text evidence="5 8 10">Belongs to the PTH family.</text>
</comment>
<dbReference type="GO" id="GO:0004045">
    <property type="term" value="F:peptidyl-tRNA hydrolase activity"/>
    <property type="evidence" value="ECO:0007669"/>
    <property type="project" value="UniProtKB-UniRule"/>
</dbReference>
<dbReference type="InterPro" id="IPR001328">
    <property type="entry name" value="Pept_tRNA_hydro"/>
</dbReference>
<dbReference type="AlphaFoldDB" id="A0AAW8U4F0"/>
<dbReference type="EMBL" id="JARQBJ010000006">
    <property type="protein sequence ID" value="MDT2811142.1"/>
    <property type="molecule type" value="Genomic_DNA"/>
</dbReference>
<evidence type="ECO:0000256" key="6">
    <source>
        <dbReference type="ARBA" id="ARBA00048707"/>
    </source>
</evidence>
<comment type="function">
    <text evidence="8">Hydrolyzes ribosome-free peptidyl-tRNAs (with 1 or more amino acids incorporated), which drop off the ribosome during protein synthesis, or as a result of ribosome stalling.</text>
</comment>
<organism evidence="11 12">
    <name type="scientific">Enterococcus asini</name>
    <dbReference type="NCBI Taxonomy" id="57732"/>
    <lineage>
        <taxon>Bacteria</taxon>
        <taxon>Bacillati</taxon>
        <taxon>Bacillota</taxon>
        <taxon>Bacilli</taxon>
        <taxon>Lactobacillales</taxon>
        <taxon>Enterococcaceae</taxon>
        <taxon>Enterococcus</taxon>
    </lineage>
</organism>
<dbReference type="Gene3D" id="3.40.50.1470">
    <property type="entry name" value="Peptidyl-tRNA hydrolase"/>
    <property type="match status" value="1"/>
</dbReference>
<feature type="binding site" evidence="8">
    <location>
        <position position="66"/>
    </location>
    <ligand>
        <name>tRNA</name>
        <dbReference type="ChEBI" id="CHEBI:17843"/>
    </ligand>
</feature>
<keyword evidence="2 8" id="KW-0820">tRNA-binding</keyword>
<reference evidence="11" key="1">
    <citation type="submission" date="2023-03" db="EMBL/GenBank/DDBJ databases">
        <authorList>
            <person name="Shen W."/>
            <person name="Cai J."/>
        </authorList>
    </citation>
    <scope>NUCLEOTIDE SEQUENCE</scope>
    <source>
        <strain evidence="11">B226-2</strain>
    </source>
</reference>
<dbReference type="GO" id="GO:0072344">
    <property type="term" value="P:rescue of stalled ribosome"/>
    <property type="evidence" value="ECO:0007669"/>
    <property type="project" value="UniProtKB-UniRule"/>
</dbReference>
<keyword evidence="8" id="KW-0963">Cytoplasm</keyword>
<name>A0AAW8U4F0_9ENTE</name>
<accession>A0AAW8U4F0</accession>
<evidence type="ECO:0000256" key="5">
    <source>
        <dbReference type="ARBA" id="ARBA00038063"/>
    </source>
</evidence>